<comment type="cofactor">
    <cofactor evidence="1">
        <name>Mn(2+)</name>
        <dbReference type="ChEBI" id="CHEBI:29035"/>
    </cofactor>
</comment>
<evidence type="ECO:0000256" key="13">
    <source>
        <dbReference type="ARBA" id="ARBA00023211"/>
    </source>
</evidence>
<comment type="cofactor">
    <cofactor evidence="2">
        <name>Mg(2+)</name>
        <dbReference type="ChEBI" id="CHEBI:18420"/>
    </cofactor>
</comment>
<dbReference type="EC" id="1.1.1.42" evidence="5"/>
<comment type="function">
    <text evidence="18">Catalyzes the oxidative decarboxylation of isocitrate to 2-oxoglutarate and carbon dioxide with the concomitant reduction of NADP(+).</text>
</comment>
<evidence type="ECO:0000256" key="2">
    <source>
        <dbReference type="ARBA" id="ARBA00001946"/>
    </source>
</evidence>
<dbReference type="InterPro" id="IPR046997">
    <property type="entry name" value="Isocitrate_DH_TT1725_C_sf"/>
</dbReference>
<dbReference type="Gene3D" id="3.30.70.1570">
    <property type="match status" value="1"/>
</dbReference>
<evidence type="ECO:0000256" key="10">
    <source>
        <dbReference type="ARBA" id="ARBA00022842"/>
    </source>
</evidence>
<evidence type="ECO:0000259" key="19">
    <source>
        <dbReference type="Pfam" id="PF00180"/>
    </source>
</evidence>
<dbReference type="EMBL" id="BT146610">
    <property type="protein sequence ID" value="AFK46404.1"/>
    <property type="molecule type" value="mRNA"/>
</dbReference>
<comment type="similarity">
    <text evidence="3">Belongs to the isocitrate and isopropylmalate dehydrogenases family.</text>
</comment>
<dbReference type="GO" id="GO:0006102">
    <property type="term" value="P:isocitrate metabolic process"/>
    <property type="evidence" value="ECO:0007669"/>
    <property type="project" value="TreeGrafter"/>
</dbReference>
<keyword evidence="13" id="KW-0464">Manganese</keyword>
<dbReference type="Pfam" id="PF18324">
    <property type="entry name" value="Isocitrate_DH_C_bact"/>
    <property type="match status" value="1"/>
</dbReference>
<keyword evidence="9" id="KW-0479">Metal-binding</keyword>
<dbReference type="SUPFAM" id="SSF53659">
    <property type="entry name" value="Isocitrate/Isopropylmalate dehydrogenase-like"/>
    <property type="match status" value="1"/>
</dbReference>
<dbReference type="GO" id="GO:0004449">
    <property type="term" value="F:isocitrate dehydrogenase (NAD+) activity"/>
    <property type="evidence" value="ECO:0007669"/>
    <property type="project" value="TreeGrafter"/>
</dbReference>
<feature type="domain" description="Isocitrate dehydrogenase/Hypothetical protein TT1725 C-terminal" evidence="20">
    <location>
        <begin position="122"/>
        <end position="231"/>
    </location>
</feature>
<keyword evidence="7" id="KW-0329">Glyoxylate bypass</keyword>
<comment type="subunit">
    <text evidence="4">Homodimer.</text>
</comment>
<keyword evidence="12" id="KW-0560">Oxidoreductase</keyword>
<evidence type="ECO:0000256" key="5">
    <source>
        <dbReference type="ARBA" id="ARBA00013013"/>
    </source>
</evidence>
<dbReference type="InterPro" id="IPR040978">
    <property type="entry name" value="Isocitrate_DH_TT1725_C"/>
</dbReference>
<evidence type="ECO:0000256" key="7">
    <source>
        <dbReference type="ARBA" id="ARBA00022435"/>
    </source>
</evidence>
<dbReference type="PANTHER" id="PTHR11835">
    <property type="entry name" value="DECARBOXYLATING DEHYDROGENASES-ISOCITRATE, ISOPROPYLMALATE, TARTRATE"/>
    <property type="match status" value="1"/>
</dbReference>
<evidence type="ECO:0000256" key="15">
    <source>
        <dbReference type="ARBA" id="ARBA00029765"/>
    </source>
</evidence>
<dbReference type="GO" id="GO:0046872">
    <property type="term" value="F:metal ion binding"/>
    <property type="evidence" value="ECO:0007669"/>
    <property type="project" value="UniProtKB-KW"/>
</dbReference>
<keyword evidence="11" id="KW-0521">NADP</keyword>
<dbReference type="GO" id="GO:0006097">
    <property type="term" value="P:glyoxylate cycle"/>
    <property type="evidence" value="ECO:0007669"/>
    <property type="project" value="UniProtKB-KW"/>
</dbReference>
<evidence type="ECO:0000256" key="16">
    <source>
        <dbReference type="ARBA" id="ARBA00029990"/>
    </source>
</evidence>
<dbReference type="Pfam" id="PF00180">
    <property type="entry name" value="Iso_dh"/>
    <property type="match status" value="1"/>
</dbReference>
<dbReference type="GO" id="GO:0004450">
    <property type="term" value="F:isocitrate dehydrogenase (NADP+) activity"/>
    <property type="evidence" value="ECO:0007669"/>
    <property type="project" value="UniProtKB-EC"/>
</dbReference>
<keyword evidence="8" id="KW-0816">Tricarboxylic acid cycle</keyword>
<dbReference type="PANTHER" id="PTHR11835:SF43">
    <property type="entry name" value="ISOPROPYLMALATE DEHYDROGENASE-LIKE DOMAIN-CONTAINING PROTEIN"/>
    <property type="match status" value="1"/>
</dbReference>
<evidence type="ECO:0000256" key="9">
    <source>
        <dbReference type="ARBA" id="ARBA00022723"/>
    </source>
</evidence>
<dbReference type="GO" id="GO:0005739">
    <property type="term" value="C:mitochondrion"/>
    <property type="evidence" value="ECO:0007669"/>
    <property type="project" value="TreeGrafter"/>
</dbReference>
<reference evidence="21" key="1">
    <citation type="submission" date="2012-05" db="EMBL/GenBank/DDBJ databases">
        <authorList>
            <person name="Krishnakumar V."/>
            <person name="Cheung F."/>
            <person name="Xiao Y."/>
            <person name="Chan A."/>
            <person name="Moskal W.A."/>
            <person name="Town C.D."/>
        </authorList>
    </citation>
    <scope>NUCLEOTIDE SEQUENCE</scope>
</reference>
<evidence type="ECO:0000259" key="20">
    <source>
        <dbReference type="Pfam" id="PF18324"/>
    </source>
</evidence>
<evidence type="ECO:0000256" key="4">
    <source>
        <dbReference type="ARBA" id="ARBA00011738"/>
    </source>
</evidence>
<evidence type="ECO:0000256" key="3">
    <source>
        <dbReference type="ARBA" id="ARBA00007769"/>
    </source>
</evidence>
<evidence type="ECO:0000313" key="21">
    <source>
        <dbReference type="EMBL" id="AFK46404.1"/>
    </source>
</evidence>
<accession>I3T1L2</accession>
<dbReference type="Gene3D" id="3.40.718.10">
    <property type="entry name" value="Isopropylmalate Dehydrogenase"/>
    <property type="match status" value="1"/>
</dbReference>
<evidence type="ECO:0000256" key="6">
    <source>
        <dbReference type="ARBA" id="ARBA00019562"/>
    </source>
</evidence>
<evidence type="ECO:0000256" key="8">
    <source>
        <dbReference type="ARBA" id="ARBA00022532"/>
    </source>
</evidence>
<organism evidence="21">
    <name type="scientific">Lotus japonicus</name>
    <name type="common">Lotus corniculatus var. japonicus</name>
    <dbReference type="NCBI Taxonomy" id="34305"/>
    <lineage>
        <taxon>Eukaryota</taxon>
        <taxon>Viridiplantae</taxon>
        <taxon>Streptophyta</taxon>
        <taxon>Embryophyta</taxon>
        <taxon>Tracheophyta</taxon>
        <taxon>Spermatophyta</taxon>
        <taxon>Magnoliopsida</taxon>
        <taxon>eudicotyledons</taxon>
        <taxon>Gunneridae</taxon>
        <taxon>Pentapetalae</taxon>
        <taxon>rosids</taxon>
        <taxon>fabids</taxon>
        <taxon>Fabales</taxon>
        <taxon>Fabaceae</taxon>
        <taxon>Papilionoideae</taxon>
        <taxon>50 kb inversion clade</taxon>
        <taxon>NPAAA clade</taxon>
        <taxon>Hologalegina</taxon>
        <taxon>robinioid clade</taxon>
        <taxon>Loteae</taxon>
        <taxon>Lotus</taxon>
    </lineage>
</organism>
<evidence type="ECO:0000256" key="17">
    <source>
        <dbReference type="ARBA" id="ARBA00031098"/>
    </source>
</evidence>
<evidence type="ECO:0000256" key="12">
    <source>
        <dbReference type="ARBA" id="ARBA00023002"/>
    </source>
</evidence>
<dbReference type="GO" id="GO:0006099">
    <property type="term" value="P:tricarboxylic acid cycle"/>
    <property type="evidence" value="ECO:0007669"/>
    <property type="project" value="UniProtKB-KW"/>
</dbReference>
<feature type="domain" description="Isopropylmalate dehydrogenase-like" evidence="19">
    <location>
        <begin position="1"/>
        <end position="79"/>
    </location>
</feature>
<evidence type="ECO:0000256" key="1">
    <source>
        <dbReference type="ARBA" id="ARBA00001936"/>
    </source>
</evidence>
<keyword evidence="10" id="KW-0460">Magnesium</keyword>
<sequence>MFEAVHGSAPDIAGKDIANPSGLINGAIMMLGHLGQHDVACTIKNALLCTLEDGLHTADIYREGSQSKKKVGTTEFADALISRLGKKPQLLPAEVLQPYKMADDHPKFLVPQTPVSLHNPTKTFVGVDIFVDWESEDRNPNTLAEALRTAEGDFKLQMISNRGVKVWPNPHPDTYKVDHWRCRFMASKESITPAIIPKLMQQLGQANIEVIKTENLYNFDSLPGYSLGQGQ</sequence>
<evidence type="ECO:0000256" key="18">
    <source>
        <dbReference type="ARBA" id="ARBA00046127"/>
    </source>
</evidence>
<name>I3T1L2_LOTJA</name>
<dbReference type="InterPro" id="IPR024084">
    <property type="entry name" value="IsoPropMal-DH-like_dom"/>
</dbReference>
<comment type="catalytic activity">
    <reaction evidence="14">
        <text>D-threo-isocitrate + NADP(+) = 2-oxoglutarate + CO2 + NADPH</text>
        <dbReference type="Rhea" id="RHEA:19629"/>
        <dbReference type="ChEBI" id="CHEBI:15562"/>
        <dbReference type="ChEBI" id="CHEBI:16526"/>
        <dbReference type="ChEBI" id="CHEBI:16810"/>
        <dbReference type="ChEBI" id="CHEBI:57783"/>
        <dbReference type="ChEBI" id="CHEBI:58349"/>
        <dbReference type="EC" id="1.1.1.42"/>
    </reaction>
</comment>
<evidence type="ECO:0000256" key="14">
    <source>
        <dbReference type="ARBA" id="ARBA00023554"/>
    </source>
</evidence>
<dbReference type="AlphaFoldDB" id="I3T1L2"/>
<protein>
    <recommendedName>
        <fullName evidence="6">Isocitrate dehydrogenase [NADP]</fullName>
        <ecNumber evidence="5">1.1.1.42</ecNumber>
    </recommendedName>
    <alternativeName>
        <fullName evidence="15">IDP</fullName>
    </alternativeName>
    <alternativeName>
        <fullName evidence="16">NADP(+)-specific ICDH</fullName>
    </alternativeName>
    <alternativeName>
        <fullName evidence="17">Oxalosuccinate decarboxylase</fullName>
    </alternativeName>
</protein>
<evidence type="ECO:0000256" key="11">
    <source>
        <dbReference type="ARBA" id="ARBA00022857"/>
    </source>
</evidence>
<proteinExistence type="evidence at transcript level"/>